<dbReference type="InterPro" id="IPR011990">
    <property type="entry name" value="TPR-like_helical_dom_sf"/>
</dbReference>
<reference evidence="2 3" key="1">
    <citation type="submission" date="2018-09" db="EMBL/GenBank/DDBJ databases">
        <title>Genomic investigation of the strawberry pathogen Phytophthora fragariae indicates pathogenicity is determined by transcriptional variation in three key races.</title>
        <authorList>
            <person name="Adams T.M."/>
            <person name="Armitage A.D."/>
            <person name="Sobczyk M.K."/>
            <person name="Bates H.J."/>
            <person name="Dunwell J.M."/>
            <person name="Nellist C.F."/>
            <person name="Harrison R.J."/>
        </authorList>
    </citation>
    <scope>NUCLEOTIDE SEQUENCE [LARGE SCALE GENOMIC DNA]</scope>
    <source>
        <strain evidence="2 3">SCRP245</strain>
    </source>
</reference>
<evidence type="ECO:0000313" key="2">
    <source>
        <dbReference type="EMBL" id="KAE9002550.1"/>
    </source>
</evidence>
<name>A0A6A3K4F9_9STRA</name>
<dbReference type="AlphaFoldDB" id="A0A6A3K4F9"/>
<dbReference type="EMBL" id="QXFW01000808">
    <property type="protein sequence ID" value="KAE9002550.1"/>
    <property type="molecule type" value="Genomic_DNA"/>
</dbReference>
<organism evidence="2 3">
    <name type="scientific">Phytophthora fragariae</name>
    <dbReference type="NCBI Taxonomy" id="53985"/>
    <lineage>
        <taxon>Eukaryota</taxon>
        <taxon>Sar</taxon>
        <taxon>Stramenopiles</taxon>
        <taxon>Oomycota</taxon>
        <taxon>Peronosporomycetes</taxon>
        <taxon>Peronosporales</taxon>
        <taxon>Peronosporaceae</taxon>
        <taxon>Phytophthora</taxon>
    </lineage>
</organism>
<sequence length="795" mass="89424">MGSPRIAAATDSAQGRAILLTRRRSKDSKRRKKKTPSLEEQYEAETAGMSAAERLRFLRKKRQENMMVRRESVAGDDFMAEVANNMKKKGKERQRGEGEQVEEERKRRQMQEEMKAKEQEAERKEREEQEARERELRREQERQRILTVLFELVRDVATGAQSANLGESDLILRLESVRSQLLRVGSAPEPAAIAACHVTSQVVALLVCHRPNPASVTQHKRVFLLETAVASAVTAIASFGGAVEEKLEVEIPDRRDISTSFNWLLQKLFGSTQTPQQAVNTVAIMARLCVLLGCCWLRYDRVGKLSQVEKLLKGCSDFCLMHGDSERLAKWPLFLLGMVAMMEKRDHHTALQCFRGVVDKCEGEDGEDGVIFYWYAVVLIQSGRSSEAAVALDKCIRADYEPAMCLSLQALLNLQARDFHAAAEQLQRSLEIDFSQSRSFFNYALLMERMENFEAQQQLLEYALDACTDRGDRRSDGVDGSDVTDSSVALFDRAELAPLFPSQLTRVTTSKIHFHLAIAAMENGNWLESKKHFEEFLGNEQLLQPTAIVAEAAQYYVYVLLQCKFPSLALSACEHYLLKCEECSDEGVQILAVLMLHLYKADALLCLECVDECYEHLKLIVEPKIQEQLRQPKPTNAISHEVVACHAQLLNNLAVVTVCRSGIDAAMTILREGLQQYPDCLAIKFNLVLLLWRKDEKATACSLWAKARDWNIQGGGANHVGLTKLTRNAAAFTISEHVHDDAGGEEGVSTQQLVYLDALILSHLRKTQDSKLEDRSLQLVENLESMGTTDIPSQD</sequence>
<dbReference type="Gene3D" id="1.25.40.10">
    <property type="entry name" value="Tetratricopeptide repeat domain"/>
    <property type="match status" value="2"/>
</dbReference>
<feature type="compositionally biased region" description="Basic and acidic residues" evidence="1">
    <location>
        <begin position="93"/>
        <end position="131"/>
    </location>
</feature>
<comment type="caution">
    <text evidence="2">The sequence shown here is derived from an EMBL/GenBank/DDBJ whole genome shotgun (WGS) entry which is preliminary data.</text>
</comment>
<proteinExistence type="predicted"/>
<protein>
    <submittedName>
        <fullName evidence="2">Uncharacterized protein</fullName>
    </submittedName>
</protein>
<accession>A0A6A3K4F9</accession>
<dbReference type="SUPFAM" id="SSF48452">
    <property type="entry name" value="TPR-like"/>
    <property type="match status" value="2"/>
</dbReference>
<feature type="region of interest" description="Disordered" evidence="1">
    <location>
        <begin position="1"/>
        <end position="52"/>
    </location>
</feature>
<feature type="compositionally biased region" description="Basic residues" evidence="1">
    <location>
        <begin position="21"/>
        <end position="35"/>
    </location>
</feature>
<evidence type="ECO:0000313" key="3">
    <source>
        <dbReference type="Proteomes" id="UP000460718"/>
    </source>
</evidence>
<gene>
    <name evidence="2" type="ORF">PF011_g13275</name>
</gene>
<evidence type="ECO:0000256" key="1">
    <source>
        <dbReference type="SAM" id="MobiDB-lite"/>
    </source>
</evidence>
<dbReference type="Proteomes" id="UP000460718">
    <property type="component" value="Unassembled WGS sequence"/>
</dbReference>
<feature type="region of interest" description="Disordered" evidence="1">
    <location>
        <begin position="86"/>
        <end position="131"/>
    </location>
</feature>